<dbReference type="Proteomes" id="UP000828251">
    <property type="component" value="Unassembled WGS sequence"/>
</dbReference>
<protein>
    <recommendedName>
        <fullName evidence="3">Endonuclease/exonuclease/phosphatase domain-containing protein</fullName>
    </recommendedName>
</protein>
<dbReference type="PANTHER" id="PTHR33710">
    <property type="entry name" value="BNAC02G09200D PROTEIN"/>
    <property type="match status" value="1"/>
</dbReference>
<dbReference type="OrthoDB" id="1750221at2759"/>
<evidence type="ECO:0000313" key="2">
    <source>
        <dbReference type="Proteomes" id="UP000828251"/>
    </source>
</evidence>
<keyword evidence="2" id="KW-1185">Reference proteome</keyword>
<evidence type="ECO:0000313" key="1">
    <source>
        <dbReference type="EMBL" id="KAH1063902.1"/>
    </source>
</evidence>
<dbReference type="SUPFAM" id="SSF56219">
    <property type="entry name" value="DNase I-like"/>
    <property type="match status" value="1"/>
</dbReference>
<evidence type="ECO:0008006" key="3">
    <source>
        <dbReference type="Google" id="ProtNLM"/>
    </source>
</evidence>
<dbReference type="PANTHER" id="PTHR33710:SF62">
    <property type="entry name" value="DUF4283 DOMAIN PROTEIN"/>
    <property type="match status" value="1"/>
</dbReference>
<sequence>MLRKLNQEPISPWIVGGDFNEIMFTFEKCGGVQRDPRRIEAFQEVLEECQLFDLGYTGVSYTWERGNLLETNIRERLDRGLANEGWMNLFPMGGIHHLPYSTYDHYPLLLTIESISGHLKSPRFHFEAWWTLEEDLESVIKES</sequence>
<dbReference type="EMBL" id="JAIQCV010000009">
    <property type="protein sequence ID" value="KAH1063902.1"/>
    <property type="molecule type" value="Genomic_DNA"/>
</dbReference>
<dbReference type="Gene3D" id="3.60.10.10">
    <property type="entry name" value="Endonuclease/exonuclease/phosphatase"/>
    <property type="match status" value="1"/>
</dbReference>
<proteinExistence type="predicted"/>
<gene>
    <name evidence="1" type="ORF">J1N35_028889</name>
</gene>
<organism evidence="1 2">
    <name type="scientific">Gossypium stocksii</name>
    <dbReference type="NCBI Taxonomy" id="47602"/>
    <lineage>
        <taxon>Eukaryota</taxon>
        <taxon>Viridiplantae</taxon>
        <taxon>Streptophyta</taxon>
        <taxon>Embryophyta</taxon>
        <taxon>Tracheophyta</taxon>
        <taxon>Spermatophyta</taxon>
        <taxon>Magnoliopsida</taxon>
        <taxon>eudicotyledons</taxon>
        <taxon>Gunneridae</taxon>
        <taxon>Pentapetalae</taxon>
        <taxon>rosids</taxon>
        <taxon>malvids</taxon>
        <taxon>Malvales</taxon>
        <taxon>Malvaceae</taxon>
        <taxon>Malvoideae</taxon>
        <taxon>Gossypium</taxon>
    </lineage>
</organism>
<dbReference type="InterPro" id="IPR036691">
    <property type="entry name" value="Endo/exonu/phosph_ase_sf"/>
</dbReference>
<comment type="caution">
    <text evidence="1">The sequence shown here is derived from an EMBL/GenBank/DDBJ whole genome shotgun (WGS) entry which is preliminary data.</text>
</comment>
<accession>A0A9D3UWU9</accession>
<reference evidence="1 2" key="1">
    <citation type="journal article" date="2021" name="Plant Biotechnol. J.">
        <title>Multi-omics assisted identification of the key and species-specific regulatory components of drought-tolerant mechanisms in Gossypium stocksii.</title>
        <authorList>
            <person name="Yu D."/>
            <person name="Ke L."/>
            <person name="Zhang D."/>
            <person name="Wu Y."/>
            <person name="Sun Y."/>
            <person name="Mei J."/>
            <person name="Sun J."/>
            <person name="Sun Y."/>
        </authorList>
    </citation>
    <scope>NUCLEOTIDE SEQUENCE [LARGE SCALE GENOMIC DNA]</scope>
    <source>
        <strain evidence="2">cv. E1</strain>
        <tissue evidence="1">Leaf</tissue>
    </source>
</reference>
<name>A0A9D3UWU9_9ROSI</name>
<dbReference type="AlphaFoldDB" id="A0A9D3UWU9"/>